<evidence type="ECO:0000256" key="3">
    <source>
        <dbReference type="ARBA" id="ARBA00022679"/>
    </source>
</evidence>
<keyword evidence="2" id="KW-1003">Cell membrane</keyword>
<evidence type="ECO:0000256" key="8">
    <source>
        <dbReference type="SAM" id="Phobius"/>
    </source>
</evidence>
<keyword evidence="4 8" id="KW-0812">Transmembrane</keyword>
<keyword evidence="11" id="KW-1185">Reference proteome</keyword>
<dbReference type="InterPro" id="IPR018584">
    <property type="entry name" value="GT87"/>
</dbReference>
<keyword evidence="6 8" id="KW-0472">Membrane</keyword>
<feature type="transmembrane region" description="Helical" evidence="8">
    <location>
        <begin position="122"/>
        <end position="147"/>
    </location>
</feature>
<comment type="subcellular location">
    <subcellularLocation>
        <location evidence="1">Cell membrane</location>
        <topology evidence="1">Multi-pass membrane protein</topology>
    </subcellularLocation>
</comment>
<evidence type="ECO:0000256" key="7">
    <source>
        <dbReference type="ARBA" id="ARBA00024033"/>
    </source>
</evidence>
<dbReference type="Proteomes" id="UP001432209">
    <property type="component" value="Chromosome"/>
</dbReference>
<evidence type="ECO:0000256" key="4">
    <source>
        <dbReference type="ARBA" id="ARBA00022692"/>
    </source>
</evidence>
<keyword evidence="5 8" id="KW-1133">Transmembrane helix</keyword>
<organism evidence="10 11">
    <name type="scientific">Streptomyces niveus</name>
    <name type="common">Streptomyces spheroides</name>
    <dbReference type="NCBI Taxonomy" id="193462"/>
    <lineage>
        <taxon>Bacteria</taxon>
        <taxon>Bacillati</taxon>
        <taxon>Actinomycetota</taxon>
        <taxon>Actinomycetes</taxon>
        <taxon>Kitasatosporales</taxon>
        <taxon>Streptomycetaceae</taxon>
        <taxon>Streptomyces</taxon>
    </lineage>
</organism>
<evidence type="ECO:0000256" key="1">
    <source>
        <dbReference type="ARBA" id="ARBA00004651"/>
    </source>
</evidence>
<feature type="transmembrane region" description="Helical" evidence="8">
    <location>
        <begin position="154"/>
        <end position="171"/>
    </location>
</feature>
<evidence type="ECO:0000256" key="6">
    <source>
        <dbReference type="ARBA" id="ARBA00023136"/>
    </source>
</evidence>
<reference evidence="10" key="1">
    <citation type="submission" date="2022-10" db="EMBL/GenBank/DDBJ databases">
        <title>The complete genomes of actinobacterial strains from the NBC collection.</title>
        <authorList>
            <person name="Joergensen T.S."/>
            <person name="Alvarez Arevalo M."/>
            <person name="Sterndorff E.B."/>
            <person name="Faurdal D."/>
            <person name="Vuksanovic O."/>
            <person name="Mourched A.-S."/>
            <person name="Charusanti P."/>
            <person name="Shaw S."/>
            <person name="Blin K."/>
            <person name="Weber T."/>
        </authorList>
    </citation>
    <scope>NUCLEOTIDE SEQUENCE</scope>
    <source>
        <strain evidence="10">NBC_01432</strain>
    </source>
</reference>
<feature type="transmembrane region" description="Helical" evidence="8">
    <location>
        <begin position="82"/>
        <end position="102"/>
    </location>
</feature>
<feature type="signal peptide" evidence="9">
    <location>
        <begin position="1"/>
        <end position="28"/>
    </location>
</feature>
<feature type="transmembrane region" description="Helical" evidence="8">
    <location>
        <begin position="183"/>
        <end position="202"/>
    </location>
</feature>
<keyword evidence="3" id="KW-0808">Transferase</keyword>
<name>A0ABZ2AAJ7_STRNV</name>
<gene>
    <name evidence="10" type="ORF">OG442_24065</name>
</gene>
<evidence type="ECO:0000256" key="9">
    <source>
        <dbReference type="SAM" id="SignalP"/>
    </source>
</evidence>
<feature type="transmembrane region" description="Helical" evidence="8">
    <location>
        <begin position="274"/>
        <end position="292"/>
    </location>
</feature>
<feature type="chain" id="PRO_5045545626" evidence="9">
    <location>
        <begin position="29"/>
        <end position="426"/>
    </location>
</feature>
<evidence type="ECO:0000256" key="2">
    <source>
        <dbReference type="ARBA" id="ARBA00022475"/>
    </source>
</evidence>
<feature type="transmembrane region" description="Helical" evidence="8">
    <location>
        <begin position="57"/>
        <end position="75"/>
    </location>
</feature>
<feature type="transmembrane region" description="Helical" evidence="8">
    <location>
        <begin position="304"/>
        <end position="321"/>
    </location>
</feature>
<comment type="similarity">
    <text evidence="7">Belongs to the glycosyltransferase 87 family.</text>
</comment>
<protein>
    <submittedName>
        <fullName evidence="10">Glycosyltransferase 87 family protein</fullName>
    </submittedName>
</protein>
<sequence length="426" mass="45089">MTYPTVTVRSLLAVGALALSLTALAVFAALCPAAPFVPTGPTGPTVSFTEYVQPASAASPPFAAILFVPVTWLPVATLKAVVVVGNVLLLVLLVRLSWRFAAHRHAPTPVPTPALVPTPVRFSLPSVAVPVLSWFPVLLCVAVALWLEPVLRTVLFGEIGLALTCVVLWDLTRPDHALGKGFALGVVAGVELAPALFIAYLLLAGRPDAVRAGLTALGSLVGTMLLGALVLPGASLDFWTLRVFETGRAGEGWTTDNQSLQGLFARALHTTEPGVGWAVACVVITFAGLWLARRAVVRKGLETWGILVTALTALLVSPVSWSHHWVWCVPLLAVLLAEGRWRTAAAVALVFAARTFRLVPHEGGAELRLPWWQQPLASPYALLGLALLAYVAYRCHAPRTRTATRRGATALAGQLPASNSSASTIR</sequence>
<dbReference type="RefSeq" id="WP_329077982.1">
    <property type="nucleotide sequence ID" value="NZ_CP109495.1"/>
</dbReference>
<keyword evidence="9" id="KW-0732">Signal</keyword>
<evidence type="ECO:0000313" key="10">
    <source>
        <dbReference type="EMBL" id="WUX54378.1"/>
    </source>
</evidence>
<dbReference type="EMBL" id="CP109495">
    <property type="protein sequence ID" value="WUX54378.1"/>
    <property type="molecule type" value="Genomic_DNA"/>
</dbReference>
<feature type="transmembrane region" description="Helical" evidence="8">
    <location>
        <begin position="376"/>
        <end position="393"/>
    </location>
</feature>
<accession>A0ABZ2AAJ7</accession>
<dbReference type="Pfam" id="PF09594">
    <property type="entry name" value="GT87"/>
    <property type="match status" value="1"/>
</dbReference>
<evidence type="ECO:0000313" key="11">
    <source>
        <dbReference type="Proteomes" id="UP001432209"/>
    </source>
</evidence>
<evidence type="ECO:0000256" key="5">
    <source>
        <dbReference type="ARBA" id="ARBA00022989"/>
    </source>
</evidence>
<proteinExistence type="inferred from homology"/>
<feature type="transmembrane region" description="Helical" evidence="8">
    <location>
        <begin position="214"/>
        <end position="234"/>
    </location>
</feature>